<protein>
    <submittedName>
        <fullName evidence="1">Uncharacterized protein</fullName>
    </submittedName>
</protein>
<evidence type="ECO:0000313" key="2">
    <source>
        <dbReference type="Proteomes" id="UP001500840"/>
    </source>
</evidence>
<reference evidence="2" key="1">
    <citation type="journal article" date="2019" name="Int. J. Syst. Evol. Microbiol.">
        <title>The Global Catalogue of Microorganisms (GCM) 10K type strain sequencing project: providing services to taxonomists for standard genome sequencing and annotation.</title>
        <authorList>
            <consortium name="The Broad Institute Genomics Platform"/>
            <consortium name="The Broad Institute Genome Sequencing Center for Infectious Disease"/>
            <person name="Wu L."/>
            <person name="Ma J."/>
        </authorList>
    </citation>
    <scope>NUCLEOTIDE SEQUENCE [LARGE SCALE GENOMIC DNA]</scope>
    <source>
        <strain evidence="2">JCM 17759</strain>
    </source>
</reference>
<comment type="caution">
    <text evidence="1">The sequence shown here is derived from an EMBL/GenBank/DDBJ whole genome shotgun (WGS) entry which is preliminary data.</text>
</comment>
<gene>
    <name evidence="1" type="ORF">GCM10023156_56340</name>
</gene>
<evidence type="ECO:0000313" key="1">
    <source>
        <dbReference type="EMBL" id="GAA4466925.1"/>
    </source>
</evidence>
<proteinExistence type="predicted"/>
<dbReference type="Proteomes" id="UP001500840">
    <property type="component" value="Unassembled WGS sequence"/>
</dbReference>
<name>A0ABP8NGM7_9BACT</name>
<dbReference type="EMBL" id="BAABGA010000082">
    <property type="protein sequence ID" value="GAA4466925.1"/>
    <property type="molecule type" value="Genomic_DNA"/>
</dbReference>
<organism evidence="1 2">
    <name type="scientific">Novipirellula rosea</name>
    <dbReference type="NCBI Taxonomy" id="1031540"/>
    <lineage>
        <taxon>Bacteria</taxon>
        <taxon>Pseudomonadati</taxon>
        <taxon>Planctomycetota</taxon>
        <taxon>Planctomycetia</taxon>
        <taxon>Pirellulales</taxon>
        <taxon>Pirellulaceae</taxon>
        <taxon>Novipirellula</taxon>
    </lineage>
</organism>
<accession>A0ABP8NGM7</accession>
<keyword evidence="2" id="KW-1185">Reference proteome</keyword>
<sequence length="43" mass="5028">MMDKKATKHNVFRVLIVQNSSKIIGDFPKPLVEVRTYGRILRQ</sequence>